<keyword evidence="2 5" id="KW-0863">Zinc-finger</keyword>
<dbReference type="SUPFAM" id="SSF144232">
    <property type="entry name" value="HIT/MYND zinc finger-like"/>
    <property type="match status" value="1"/>
</dbReference>
<dbReference type="InterPro" id="IPR013083">
    <property type="entry name" value="Znf_RING/FYVE/PHD"/>
</dbReference>
<evidence type="ECO:0000256" key="1">
    <source>
        <dbReference type="ARBA" id="ARBA00022723"/>
    </source>
</evidence>
<dbReference type="Gene3D" id="6.10.140.2220">
    <property type="match status" value="1"/>
</dbReference>
<evidence type="ECO:0000256" key="5">
    <source>
        <dbReference type="PROSITE-ProRule" id="PRU00134"/>
    </source>
</evidence>
<sequence>MSGICIQANEEEMKELLNIAIYIPREYIACDAPYCYKKNPAKKCSRCNTAFYCDKECQLKDWKGGKHKEKCSDVKEIRNRIEMLGNCEDVQYYQEQEALNSNCFFCDKALGGDTSRTVVLNGCGHGFCIECIRKWYIRSQKVQLSQQAQLDVNMNIDPVDLMQACPSRTCEHPRIDPTPIEQINARAYYYERLGDSFQNPLSEKDRMKFGRMALIEITKAIAILETEENVNPICTGMYMTKARILNNLQEYEKAINVLDDHCKVEDFQATLELLSPESRNSHPSLNVFETKMMRASVYYDGGQLDKSLQLYEEDLLPSLRGCDTGGQDEYKNSNSDTDIHMLRQPPFAIVEQVVAYSPADDSNFKTGDKICSFGQVDHLNCIGLEGITNETSKAFAKGASVKVVVVREEKIFVTLQFTPKRWDGGGLLGCAIAPIIPRCKMSSESGSEEDSRYDYVWDTFRILCRIARIRYKQGKNDECIQKCDMVLAYHRHVDEVYEWKALSHKALGNWDKAIETMNIAILYETPGNDRNTARLVKIYQDLICASSEGKGNHTNRN</sequence>
<evidence type="ECO:0000259" key="7">
    <source>
        <dbReference type="PROSITE" id="PS50865"/>
    </source>
</evidence>
<dbReference type="PROSITE" id="PS50865">
    <property type="entry name" value="ZF_MYND_2"/>
    <property type="match status" value="1"/>
</dbReference>
<dbReference type="Gene3D" id="1.25.40.10">
    <property type="entry name" value="Tetratricopeptide repeat domain"/>
    <property type="match status" value="2"/>
</dbReference>
<dbReference type="GO" id="GO:0005634">
    <property type="term" value="C:nucleus"/>
    <property type="evidence" value="ECO:0007669"/>
    <property type="project" value="TreeGrafter"/>
</dbReference>
<dbReference type="InterPro" id="IPR035269">
    <property type="entry name" value="PSMD9"/>
</dbReference>
<organism evidence="8">
    <name type="scientific">Chaetoceros debilis</name>
    <dbReference type="NCBI Taxonomy" id="122233"/>
    <lineage>
        <taxon>Eukaryota</taxon>
        <taxon>Sar</taxon>
        <taxon>Stramenopiles</taxon>
        <taxon>Ochrophyta</taxon>
        <taxon>Bacillariophyta</taxon>
        <taxon>Coscinodiscophyceae</taxon>
        <taxon>Chaetocerotophycidae</taxon>
        <taxon>Chaetocerotales</taxon>
        <taxon>Chaetocerotaceae</taxon>
        <taxon>Chaetoceros</taxon>
    </lineage>
</organism>
<dbReference type="InterPro" id="IPR018957">
    <property type="entry name" value="Znf_C3HC4_RING-type"/>
</dbReference>
<keyword evidence="4" id="KW-0143">Chaperone</keyword>
<dbReference type="InterPro" id="IPR017907">
    <property type="entry name" value="Znf_RING_CS"/>
</dbReference>
<name>A0A7S3V4S5_9STRA</name>
<dbReference type="InterPro" id="IPR011990">
    <property type="entry name" value="TPR-like_helical_dom_sf"/>
</dbReference>
<dbReference type="PROSITE" id="PS00518">
    <property type="entry name" value="ZF_RING_1"/>
    <property type="match status" value="1"/>
</dbReference>
<dbReference type="AlphaFoldDB" id="A0A7S3V4S5"/>
<evidence type="ECO:0000313" key="8">
    <source>
        <dbReference type="EMBL" id="CAE0456562.1"/>
    </source>
</evidence>
<dbReference type="Gene3D" id="3.30.40.10">
    <property type="entry name" value="Zinc/RING finger domain, C3HC4 (zinc finger)"/>
    <property type="match status" value="1"/>
</dbReference>
<feature type="domain" description="MYND-type" evidence="7">
    <location>
        <begin position="32"/>
        <end position="71"/>
    </location>
</feature>
<dbReference type="InterPro" id="IPR036034">
    <property type="entry name" value="PDZ_sf"/>
</dbReference>
<evidence type="ECO:0000256" key="4">
    <source>
        <dbReference type="ARBA" id="ARBA00023186"/>
    </source>
</evidence>
<dbReference type="InterPro" id="IPR001841">
    <property type="entry name" value="Znf_RING"/>
</dbReference>
<dbReference type="GO" id="GO:0005737">
    <property type="term" value="C:cytoplasm"/>
    <property type="evidence" value="ECO:0007669"/>
    <property type="project" value="TreeGrafter"/>
</dbReference>
<dbReference type="InterPro" id="IPR002893">
    <property type="entry name" value="Znf_MYND"/>
</dbReference>
<dbReference type="GO" id="GO:0070682">
    <property type="term" value="P:proteasome regulatory particle assembly"/>
    <property type="evidence" value="ECO:0007669"/>
    <property type="project" value="InterPro"/>
</dbReference>
<keyword evidence="3" id="KW-0862">Zinc</keyword>
<dbReference type="EMBL" id="HBIO01001936">
    <property type="protein sequence ID" value="CAE0456562.1"/>
    <property type="molecule type" value="Transcribed_RNA"/>
</dbReference>
<dbReference type="SUPFAM" id="SSF48452">
    <property type="entry name" value="TPR-like"/>
    <property type="match status" value="2"/>
</dbReference>
<reference evidence="8" key="1">
    <citation type="submission" date="2021-01" db="EMBL/GenBank/DDBJ databases">
        <authorList>
            <person name="Corre E."/>
            <person name="Pelletier E."/>
            <person name="Niang G."/>
            <person name="Scheremetjew M."/>
            <person name="Finn R."/>
            <person name="Kale V."/>
            <person name="Holt S."/>
            <person name="Cochrane G."/>
            <person name="Meng A."/>
            <person name="Brown T."/>
            <person name="Cohen L."/>
        </authorList>
    </citation>
    <scope>NUCLEOTIDE SEQUENCE</scope>
    <source>
        <strain evidence="8">MM31A-1</strain>
    </source>
</reference>
<dbReference type="PANTHER" id="PTHR12651">
    <property type="entry name" value="26S PROTEASOME NON-ATPASE REGULATORY SUBUNIT 9"/>
    <property type="match status" value="1"/>
</dbReference>
<evidence type="ECO:0000259" key="6">
    <source>
        <dbReference type="PROSITE" id="PS50089"/>
    </source>
</evidence>
<gene>
    <name evidence="8" type="ORF">CDEB00056_LOCUS1403</name>
</gene>
<dbReference type="Gene3D" id="2.30.42.10">
    <property type="match status" value="1"/>
</dbReference>
<dbReference type="PANTHER" id="PTHR12651:SF1">
    <property type="entry name" value="26S PROTEASOME NON-ATPASE REGULATORY SUBUNIT 9"/>
    <property type="match status" value="1"/>
</dbReference>
<dbReference type="Pfam" id="PF00097">
    <property type="entry name" value="zf-C3HC4"/>
    <property type="match status" value="1"/>
</dbReference>
<dbReference type="Pfam" id="PF01753">
    <property type="entry name" value="zf-MYND"/>
    <property type="match status" value="1"/>
</dbReference>
<dbReference type="FunFam" id="2.30.42.10:FF:000107">
    <property type="entry name" value="26S proteasome non-ATPase regulatory subunit 9"/>
    <property type="match status" value="1"/>
</dbReference>
<protein>
    <recommendedName>
        <fullName evidence="9">MYND-type domain-containing protein</fullName>
    </recommendedName>
</protein>
<evidence type="ECO:0000256" key="3">
    <source>
        <dbReference type="ARBA" id="ARBA00022833"/>
    </source>
</evidence>
<dbReference type="PROSITE" id="PS50089">
    <property type="entry name" value="ZF_RING_2"/>
    <property type="match status" value="1"/>
</dbReference>
<evidence type="ECO:0000256" key="2">
    <source>
        <dbReference type="ARBA" id="ARBA00022771"/>
    </source>
</evidence>
<feature type="domain" description="RING-type" evidence="6">
    <location>
        <begin position="103"/>
        <end position="166"/>
    </location>
</feature>
<dbReference type="SUPFAM" id="SSF57850">
    <property type="entry name" value="RING/U-box"/>
    <property type="match status" value="1"/>
</dbReference>
<proteinExistence type="predicted"/>
<keyword evidence="1" id="KW-0479">Metal-binding</keyword>
<dbReference type="GO" id="GO:0008270">
    <property type="term" value="F:zinc ion binding"/>
    <property type="evidence" value="ECO:0007669"/>
    <property type="project" value="UniProtKB-KW"/>
</dbReference>
<evidence type="ECO:0008006" key="9">
    <source>
        <dbReference type="Google" id="ProtNLM"/>
    </source>
</evidence>
<accession>A0A7S3V4S5</accession>